<dbReference type="Proteomes" id="UP001153636">
    <property type="component" value="Chromosome 10"/>
</dbReference>
<dbReference type="OrthoDB" id="7408914at2759"/>
<evidence type="ECO:0000256" key="1">
    <source>
        <dbReference type="SAM" id="MobiDB-lite"/>
    </source>
</evidence>
<keyword evidence="3" id="KW-1185">Reference proteome</keyword>
<dbReference type="AlphaFoldDB" id="A0A9P0CJJ9"/>
<feature type="region of interest" description="Disordered" evidence="1">
    <location>
        <begin position="31"/>
        <end position="96"/>
    </location>
</feature>
<reference evidence="2" key="1">
    <citation type="submission" date="2022-01" db="EMBL/GenBank/DDBJ databases">
        <authorList>
            <person name="King R."/>
        </authorList>
    </citation>
    <scope>NUCLEOTIDE SEQUENCE</scope>
</reference>
<proteinExistence type="predicted"/>
<organism evidence="2 3">
    <name type="scientific">Psylliodes chrysocephalus</name>
    <dbReference type="NCBI Taxonomy" id="3402493"/>
    <lineage>
        <taxon>Eukaryota</taxon>
        <taxon>Metazoa</taxon>
        <taxon>Ecdysozoa</taxon>
        <taxon>Arthropoda</taxon>
        <taxon>Hexapoda</taxon>
        <taxon>Insecta</taxon>
        <taxon>Pterygota</taxon>
        <taxon>Neoptera</taxon>
        <taxon>Endopterygota</taxon>
        <taxon>Coleoptera</taxon>
        <taxon>Polyphaga</taxon>
        <taxon>Cucujiformia</taxon>
        <taxon>Chrysomeloidea</taxon>
        <taxon>Chrysomelidae</taxon>
        <taxon>Galerucinae</taxon>
        <taxon>Alticini</taxon>
        <taxon>Psylliodes</taxon>
    </lineage>
</organism>
<dbReference type="EMBL" id="OV651822">
    <property type="protein sequence ID" value="CAH1100635.1"/>
    <property type="molecule type" value="Genomic_DNA"/>
</dbReference>
<evidence type="ECO:0000313" key="2">
    <source>
        <dbReference type="EMBL" id="CAH1100635.1"/>
    </source>
</evidence>
<accession>A0A9P0CJJ9</accession>
<protein>
    <submittedName>
        <fullName evidence="2">Uncharacterized protein</fullName>
    </submittedName>
</protein>
<gene>
    <name evidence="2" type="ORF">PSYICH_LOCUS1828</name>
</gene>
<evidence type="ECO:0000313" key="3">
    <source>
        <dbReference type="Proteomes" id="UP001153636"/>
    </source>
</evidence>
<name>A0A9P0CJJ9_9CUCU</name>
<sequence>MDDVYISHWFAFKHMQFLMDKFKPRKTIDNVSSVTHGSPDDVEDINLNDSKNENTTAQDKENPAKQGQKSHHDMQLKNTTKSDKKRQRQEDPRIDEAYSILKDSLAQKTRDESTVFGEHVANKHRKYNSKIRSIVEHKINDILFLADMGYLSQSSYHQASQSPHGSTYIYSILHILFSTKIFSCCYYTLSNASTIAISAK</sequence>
<feature type="compositionally biased region" description="Polar residues" evidence="1">
    <location>
        <begin position="47"/>
        <end position="57"/>
    </location>
</feature>